<name>A0A1A3TYL8_MYCSD</name>
<sequence>MLVVGEGATRIPVRSLWLLLVYASGLLQQLRTTEQEAILAGQRDNDLIDAIAEVLVAEVEMRLRRELTFQYRLRHADLTRVRGRIDHLRTSSHRLTDQGRIACRFDELSVNSPRNRFIADTLLFAVPAVISPELAHRCRAAAFRMHRLGVSDRAPSKQELSGDRIGRHDVGDRRMLDAAHLLRRMAIPVHQTGPLNAPRLSNNAGVHRKLFEAAVRGFFRHTLRGQGWRVQSTLLRWTSPGTDTDQSFLPIMKTDITLDHEAKQRRIVIETKFTDALNDHEGKTSIKTDYLYQLYAYLASQSGRGSHRLDTAEGVLLFVKTADRDVFDGEMNVQTHRIRFMSVDLSKPPNSIRTRWMQCIDE</sequence>
<dbReference type="GO" id="GO:0009307">
    <property type="term" value="P:DNA restriction-modification system"/>
    <property type="evidence" value="ECO:0007669"/>
    <property type="project" value="InterPro"/>
</dbReference>
<evidence type="ECO:0008006" key="3">
    <source>
        <dbReference type="Google" id="ProtNLM"/>
    </source>
</evidence>
<organism evidence="1 2">
    <name type="scientific">Mycolicibacter sinensis (strain JDM601)</name>
    <name type="common">Mycobacterium sinense</name>
    <dbReference type="NCBI Taxonomy" id="875328"/>
    <lineage>
        <taxon>Bacteria</taxon>
        <taxon>Bacillati</taxon>
        <taxon>Actinomycetota</taxon>
        <taxon>Actinomycetes</taxon>
        <taxon>Mycobacteriales</taxon>
        <taxon>Mycobacteriaceae</taxon>
        <taxon>Mycolicibacter</taxon>
    </lineage>
</organism>
<dbReference type="InterPro" id="IPR014407">
    <property type="entry name" value="McrC_bac"/>
</dbReference>
<dbReference type="PANTHER" id="PTHR38733">
    <property type="entry name" value="PROTEIN MCRC"/>
    <property type="match status" value="1"/>
</dbReference>
<proteinExistence type="predicted"/>
<dbReference type="PANTHER" id="PTHR38733:SF1">
    <property type="entry name" value="TYPE IV METHYL-DIRECTED RESTRICTION ENZYME ECOKMCRBC"/>
    <property type="match status" value="1"/>
</dbReference>
<accession>A0A1A3TYL8</accession>
<evidence type="ECO:0000313" key="2">
    <source>
        <dbReference type="Proteomes" id="UP000093759"/>
    </source>
</evidence>
<dbReference type="Pfam" id="PF10117">
    <property type="entry name" value="McrBC"/>
    <property type="match status" value="1"/>
</dbReference>
<dbReference type="AlphaFoldDB" id="A0A1A3TYL8"/>
<dbReference type="PIRSF" id="PIRSF003109">
    <property type="entry name" value="McrC"/>
    <property type="match status" value="1"/>
</dbReference>
<dbReference type="EMBL" id="LZMF01000072">
    <property type="protein sequence ID" value="OBK87537.1"/>
    <property type="molecule type" value="Genomic_DNA"/>
</dbReference>
<reference evidence="2" key="1">
    <citation type="submission" date="2016-06" db="EMBL/GenBank/DDBJ databases">
        <authorList>
            <person name="Sutton G."/>
            <person name="Brinkac L."/>
            <person name="Sanka R."/>
            <person name="Adams M."/>
            <person name="Lau E."/>
            <person name="Garcia-Basteiro A."/>
            <person name="Lopez-Varela E."/>
            <person name="Palencia S."/>
        </authorList>
    </citation>
    <scope>NUCLEOTIDE SEQUENCE [LARGE SCALE GENOMIC DNA]</scope>
    <source>
        <strain evidence="2">1274684.2</strain>
    </source>
</reference>
<dbReference type="RefSeq" id="WP_065024677.1">
    <property type="nucleotide sequence ID" value="NZ_LZMF01000072.1"/>
</dbReference>
<comment type="caution">
    <text evidence="1">The sequence shown here is derived from an EMBL/GenBank/DDBJ whole genome shotgun (WGS) entry which is preliminary data.</text>
</comment>
<protein>
    <recommendedName>
        <fullName evidence="3">5-methylcytosine-specific restriction endonuclease system specificity protein McrC</fullName>
    </recommendedName>
</protein>
<dbReference type="InterPro" id="IPR019292">
    <property type="entry name" value="McrC"/>
</dbReference>
<evidence type="ECO:0000313" key="1">
    <source>
        <dbReference type="EMBL" id="OBK87537.1"/>
    </source>
</evidence>
<gene>
    <name evidence="1" type="ORF">A5648_03395</name>
</gene>
<dbReference type="Proteomes" id="UP000093759">
    <property type="component" value="Unassembled WGS sequence"/>
</dbReference>